<dbReference type="Gene3D" id="3.40.50.2300">
    <property type="match status" value="1"/>
</dbReference>
<gene>
    <name evidence="7" type="ORF">DQX05_02350</name>
</gene>
<dbReference type="InterPro" id="IPR001789">
    <property type="entry name" value="Sig_transdc_resp-reg_receiver"/>
</dbReference>
<keyword evidence="4" id="KW-0804">Transcription</keyword>
<dbReference type="EMBL" id="QYZD01000001">
    <property type="protein sequence ID" value="RJG26882.1"/>
    <property type="molecule type" value="Genomic_DNA"/>
</dbReference>
<dbReference type="Pfam" id="PF00072">
    <property type="entry name" value="Response_reg"/>
    <property type="match status" value="1"/>
</dbReference>
<dbReference type="SUPFAM" id="SSF52172">
    <property type="entry name" value="CheY-like"/>
    <property type="match status" value="1"/>
</dbReference>
<evidence type="ECO:0000256" key="5">
    <source>
        <dbReference type="PROSITE-ProRule" id="PRU00169"/>
    </source>
</evidence>
<evidence type="ECO:0000313" key="7">
    <source>
        <dbReference type="EMBL" id="RJG26882.1"/>
    </source>
</evidence>
<dbReference type="SMART" id="SM00448">
    <property type="entry name" value="REC"/>
    <property type="match status" value="1"/>
</dbReference>
<dbReference type="GO" id="GO:0000156">
    <property type="term" value="F:phosphorelay response regulator activity"/>
    <property type="evidence" value="ECO:0007669"/>
    <property type="project" value="TreeGrafter"/>
</dbReference>
<accession>A0A3A3GR50</accession>
<dbReference type="GO" id="GO:0000976">
    <property type="term" value="F:transcription cis-regulatory region binding"/>
    <property type="evidence" value="ECO:0007669"/>
    <property type="project" value="TreeGrafter"/>
</dbReference>
<dbReference type="PANTHER" id="PTHR48111:SF69">
    <property type="entry name" value="RESPONSE REGULATOR RECEIVER"/>
    <property type="match status" value="1"/>
</dbReference>
<evidence type="ECO:0000256" key="3">
    <source>
        <dbReference type="ARBA" id="ARBA00023125"/>
    </source>
</evidence>
<feature type="domain" description="Response regulatory" evidence="6">
    <location>
        <begin position="13"/>
        <end position="127"/>
    </location>
</feature>
<dbReference type="Proteomes" id="UP000266177">
    <property type="component" value="Unassembled WGS sequence"/>
</dbReference>
<proteinExistence type="predicted"/>
<dbReference type="InterPro" id="IPR039420">
    <property type="entry name" value="WalR-like"/>
</dbReference>
<keyword evidence="1 5" id="KW-0597">Phosphoprotein</keyword>
<sequence length="191" mass="21130">MRAILIDEGRPMRAILIDDEYLALAYLNDLLAETGEMVIEGTYQDPKRALKEMEEIAPDVVFLDIDMPEMTGIELAERIQSSLPATQIVFITAYDHYAVKAFELNAIDYLLKPVEVERLTATLERLAEKAAMTAQAKKQASIPHDSLLPEPAYRVRKSVAESPPVANVQSPRTVRLFAASPGTAGSQRNSS</sequence>
<reference evidence="7 8" key="1">
    <citation type="submission" date="2018-09" db="EMBL/GenBank/DDBJ databases">
        <title>Paenibacillus SK2017-BO5.</title>
        <authorList>
            <person name="Piskunova J.V."/>
            <person name="Dubiley S.A."/>
            <person name="Severinov K.V."/>
        </authorList>
    </citation>
    <scope>NUCLEOTIDE SEQUENCE [LARGE SCALE GENOMIC DNA]</scope>
    <source>
        <strain evidence="7 8">BO5</strain>
    </source>
</reference>
<organism evidence="7 8">
    <name type="scientific">Paenibacillus thiaminolyticus</name>
    <name type="common">Bacillus thiaminolyticus</name>
    <dbReference type="NCBI Taxonomy" id="49283"/>
    <lineage>
        <taxon>Bacteria</taxon>
        <taxon>Bacillati</taxon>
        <taxon>Bacillota</taxon>
        <taxon>Bacilli</taxon>
        <taxon>Bacillales</taxon>
        <taxon>Paenibacillaceae</taxon>
        <taxon>Paenibacillus</taxon>
    </lineage>
</organism>
<dbReference type="GO" id="GO:0006355">
    <property type="term" value="P:regulation of DNA-templated transcription"/>
    <property type="evidence" value="ECO:0007669"/>
    <property type="project" value="TreeGrafter"/>
</dbReference>
<dbReference type="OrthoDB" id="3190595at2"/>
<keyword evidence="3" id="KW-0238">DNA-binding</keyword>
<keyword evidence="2" id="KW-0805">Transcription regulation</keyword>
<evidence type="ECO:0000256" key="2">
    <source>
        <dbReference type="ARBA" id="ARBA00023015"/>
    </source>
</evidence>
<evidence type="ECO:0000256" key="4">
    <source>
        <dbReference type="ARBA" id="ARBA00023163"/>
    </source>
</evidence>
<feature type="modified residue" description="4-aspartylphosphate" evidence="5">
    <location>
        <position position="64"/>
    </location>
</feature>
<dbReference type="InterPro" id="IPR011006">
    <property type="entry name" value="CheY-like_superfamily"/>
</dbReference>
<dbReference type="AlphaFoldDB" id="A0A3A3GR50"/>
<evidence type="ECO:0000313" key="8">
    <source>
        <dbReference type="Proteomes" id="UP000266177"/>
    </source>
</evidence>
<evidence type="ECO:0000256" key="1">
    <source>
        <dbReference type="ARBA" id="ARBA00022553"/>
    </source>
</evidence>
<evidence type="ECO:0000259" key="6">
    <source>
        <dbReference type="PROSITE" id="PS50110"/>
    </source>
</evidence>
<dbReference type="PROSITE" id="PS50110">
    <property type="entry name" value="RESPONSE_REGULATORY"/>
    <property type="match status" value="1"/>
</dbReference>
<dbReference type="GO" id="GO:0005829">
    <property type="term" value="C:cytosol"/>
    <property type="evidence" value="ECO:0007669"/>
    <property type="project" value="TreeGrafter"/>
</dbReference>
<protein>
    <submittedName>
        <fullName evidence="7">Response regulator</fullName>
    </submittedName>
</protein>
<dbReference type="PANTHER" id="PTHR48111">
    <property type="entry name" value="REGULATOR OF RPOS"/>
    <property type="match status" value="1"/>
</dbReference>
<dbReference type="GO" id="GO:0032993">
    <property type="term" value="C:protein-DNA complex"/>
    <property type="evidence" value="ECO:0007669"/>
    <property type="project" value="TreeGrafter"/>
</dbReference>
<comment type="caution">
    <text evidence="7">The sequence shown here is derived from an EMBL/GenBank/DDBJ whole genome shotgun (WGS) entry which is preliminary data.</text>
</comment>
<name>A0A3A3GR50_PANTH</name>